<dbReference type="GO" id="GO:0003677">
    <property type="term" value="F:DNA binding"/>
    <property type="evidence" value="ECO:0007669"/>
    <property type="project" value="InterPro"/>
</dbReference>
<dbReference type="EMBL" id="CABO01000038">
    <property type="protein sequence ID" value="CBI02514.1"/>
    <property type="molecule type" value="Genomic_DNA"/>
</dbReference>
<accession>E6Q5P3</accession>
<gene>
    <name evidence="2" type="ORF">CARN4_1176</name>
</gene>
<dbReference type="GO" id="GO:0004803">
    <property type="term" value="F:transposase activity"/>
    <property type="evidence" value="ECO:0007669"/>
    <property type="project" value="InterPro"/>
</dbReference>
<proteinExistence type="predicted"/>
<dbReference type="InterPro" id="IPR002514">
    <property type="entry name" value="Transposase_8"/>
</dbReference>
<evidence type="ECO:0000256" key="1">
    <source>
        <dbReference type="SAM" id="Coils"/>
    </source>
</evidence>
<dbReference type="PANTHER" id="PTHR33215">
    <property type="entry name" value="PROTEIN DISTAL ANTENNA"/>
    <property type="match status" value="1"/>
</dbReference>
<dbReference type="Pfam" id="PF01527">
    <property type="entry name" value="HTH_Tnp_1"/>
    <property type="match status" value="1"/>
</dbReference>
<sequence length="98" mass="11470">MADQRRKFPREFKVEAVRRVIDSGETATEVARSLGIDPSLLYGWIRQLKAEDKEAFRGNGKLTAQDEEIRRLRRQLADVTEERDILKKTAIWFAKHSR</sequence>
<dbReference type="PANTHER" id="PTHR33215:SF13">
    <property type="entry name" value="PROTEIN DISTAL ANTENNA"/>
    <property type="match status" value="1"/>
</dbReference>
<dbReference type="InterPro" id="IPR009057">
    <property type="entry name" value="Homeodomain-like_sf"/>
</dbReference>
<comment type="caution">
    <text evidence="2">The sequence shown here is derived from an EMBL/GenBank/DDBJ whole genome shotgun (WGS) entry which is preliminary data.</text>
</comment>
<dbReference type="SUPFAM" id="SSF46689">
    <property type="entry name" value="Homeodomain-like"/>
    <property type="match status" value="1"/>
</dbReference>
<organism evidence="2">
    <name type="scientific">mine drainage metagenome</name>
    <dbReference type="NCBI Taxonomy" id="410659"/>
    <lineage>
        <taxon>unclassified sequences</taxon>
        <taxon>metagenomes</taxon>
        <taxon>ecological metagenomes</taxon>
    </lineage>
</organism>
<dbReference type="Gene3D" id="1.10.10.60">
    <property type="entry name" value="Homeodomain-like"/>
    <property type="match status" value="1"/>
</dbReference>
<protein>
    <submittedName>
        <fullName evidence="2">Transposase of ISCARN64, ORFA, IS3 family IS3 group</fullName>
    </submittedName>
</protein>
<reference evidence="2" key="1">
    <citation type="submission" date="2009-10" db="EMBL/GenBank/DDBJ databases">
        <title>Diversity of trophic interactions inside an arsenic-rich microbial ecosystem.</title>
        <authorList>
            <person name="Bertin P.N."/>
            <person name="Heinrich-Salmeron A."/>
            <person name="Pelletier E."/>
            <person name="Goulhen-Chollet F."/>
            <person name="Arsene-Ploetze F."/>
            <person name="Gallien S."/>
            <person name="Calteau A."/>
            <person name="Vallenet D."/>
            <person name="Casiot C."/>
            <person name="Chane-Woon-Ming B."/>
            <person name="Giloteaux L."/>
            <person name="Barakat M."/>
            <person name="Bonnefoy V."/>
            <person name="Bruneel O."/>
            <person name="Chandler M."/>
            <person name="Cleiss J."/>
            <person name="Duran R."/>
            <person name="Elbaz-Poulichet F."/>
            <person name="Fonknechten N."/>
            <person name="Lauga B."/>
            <person name="Mornico D."/>
            <person name="Ortet P."/>
            <person name="Schaeffer C."/>
            <person name="Siguier P."/>
            <person name="Alexander Thil Smith A."/>
            <person name="Van Dorsselaer A."/>
            <person name="Weissenbach J."/>
            <person name="Medigue C."/>
            <person name="Le Paslier D."/>
        </authorList>
    </citation>
    <scope>NUCLEOTIDE SEQUENCE</scope>
</reference>
<name>E6Q5P3_9ZZZZ</name>
<dbReference type="GO" id="GO:0006313">
    <property type="term" value="P:DNA transposition"/>
    <property type="evidence" value="ECO:0007669"/>
    <property type="project" value="InterPro"/>
</dbReference>
<dbReference type="AlphaFoldDB" id="E6Q5P3"/>
<evidence type="ECO:0000313" key="2">
    <source>
        <dbReference type="EMBL" id="CBI02514.1"/>
    </source>
</evidence>
<keyword evidence="1" id="KW-0175">Coiled coil</keyword>
<dbReference type="InterPro" id="IPR051839">
    <property type="entry name" value="RD_transcriptional_regulator"/>
</dbReference>
<feature type="coiled-coil region" evidence="1">
    <location>
        <begin position="62"/>
        <end position="89"/>
    </location>
</feature>